<reference evidence="1 2" key="1">
    <citation type="submission" date="2019-08" db="EMBL/GenBank/DDBJ databases">
        <authorList>
            <person name="Dong K."/>
        </authorList>
    </citation>
    <scope>NUCLEOTIDE SEQUENCE [LARGE SCALE GENOMIC DNA]</scope>
    <source>
        <strain evidence="1 2">M4-8</strain>
    </source>
</reference>
<proteinExistence type="predicted"/>
<gene>
    <name evidence="1" type="ORF">FVP60_10715</name>
</gene>
<accession>A0A5C8HKG0</accession>
<comment type="caution">
    <text evidence="1">The sequence shown here is derived from an EMBL/GenBank/DDBJ whole genome shotgun (WGS) entry which is preliminary data.</text>
</comment>
<sequence>MSIVASWDYFRFTGDGLIEPTASGFTITADGEVEEPDAQIRNSSALRPLDAPVFNDGSLTATVRRESD</sequence>
<evidence type="ECO:0000313" key="2">
    <source>
        <dbReference type="Proteomes" id="UP000321196"/>
    </source>
</evidence>
<dbReference type="Proteomes" id="UP000321196">
    <property type="component" value="Unassembled WGS sequence"/>
</dbReference>
<dbReference type="AlphaFoldDB" id="A0A5C8HKG0"/>
<organism evidence="1 2">
    <name type="scientific">Microbacterium mitrae</name>
    <dbReference type="NCBI Taxonomy" id="664640"/>
    <lineage>
        <taxon>Bacteria</taxon>
        <taxon>Bacillati</taxon>
        <taxon>Actinomycetota</taxon>
        <taxon>Actinomycetes</taxon>
        <taxon>Micrococcales</taxon>
        <taxon>Microbacteriaceae</taxon>
        <taxon>Microbacterium</taxon>
    </lineage>
</organism>
<protein>
    <submittedName>
        <fullName evidence="1">Uncharacterized protein</fullName>
    </submittedName>
</protein>
<evidence type="ECO:0000313" key="1">
    <source>
        <dbReference type="EMBL" id="TXK03356.1"/>
    </source>
</evidence>
<dbReference type="EMBL" id="VRSW01000004">
    <property type="protein sequence ID" value="TXK03356.1"/>
    <property type="molecule type" value="Genomic_DNA"/>
</dbReference>
<dbReference type="RefSeq" id="WP_147826287.1">
    <property type="nucleotide sequence ID" value="NZ_BAAARG010000001.1"/>
</dbReference>
<name>A0A5C8HKG0_9MICO</name>
<keyword evidence="2" id="KW-1185">Reference proteome</keyword>